<keyword evidence="5 7" id="KW-1133">Transmembrane helix</keyword>
<feature type="transmembrane region" description="Helical" evidence="7">
    <location>
        <begin position="108"/>
        <end position="131"/>
    </location>
</feature>
<evidence type="ECO:0000256" key="2">
    <source>
        <dbReference type="ARBA" id="ARBA00006386"/>
    </source>
</evidence>
<organism evidence="8 9">
    <name type="scientific">Bacillus songklensis</name>
    <dbReference type="NCBI Taxonomy" id="1069116"/>
    <lineage>
        <taxon>Bacteria</taxon>
        <taxon>Bacillati</taxon>
        <taxon>Bacillota</taxon>
        <taxon>Bacilli</taxon>
        <taxon>Bacillales</taxon>
        <taxon>Bacillaceae</taxon>
        <taxon>Bacillus</taxon>
    </lineage>
</organism>
<evidence type="ECO:0000256" key="4">
    <source>
        <dbReference type="ARBA" id="ARBA00022692"/>
    </source>
</evidence>
<evidence type="ECO:0000256" key="6">
    <source>
        <dbReference type="ARBA" id="ARBA00023136"/>
    </source>
</evidence>
<dbReference type="Pfam" id="PF03773">
    <property type="entry name" value="ArsP_1"/>
    <property type="match status" value="1"/>
</dbReference>
<feature type="transmembrane region" description="Helical" evidence="7">
    <location>
        <begin position="290"/>
        <end position="313"/>
    </location>
</feature>
<dbReference type="InterPro" id="IPR005524">
    <property type="entry name" value="DUF318"/>
</dbReference>
<comment type="caution">
    <text evidence="8">The sequence shown here is derived from an EMBL/GenBank/DDBJ whole genome shotgun (WGS) entry which is preliminary data.</text>
</comment>
<keyword evidence="3" id="KW-1003">Cell membrane</keyword>
<dbReference type="PANTHER" id="PTHR34184">
    <property type="entry name" value="UPF0718 PROTEIN YCGR"/>
    <property type="match status" value="1"/>
</dbReference>
<dbReference type="InterPro" id="IPR052923">
    <property type="entry name" value="UPF0718"/>
</dbReference>
<keyword evidence="4 7" id="KW-0812">Transmembrane</keyword>
<evidence type="ECO:0000313" key="8">
    <source>
        <dbReference type="EMBL" id="MFC3885990.1"/>
    </source>
</evidence>
<feature type="transmembrane region" description="Helical" evidence="7">
    <location>
        <begin position="32"/>
        <end position="58"/>
    </location>
</feature>
<name>A0ABV8B9C3_9BACI</name>
<proteinExistence type="inferred from homology"/>
<dbReference type="PANTHER" id="PTHR34184:SF4">
    <property type="entry name" value="UPF0718 PROTEIN YCGR"/>
    <property type="match status" value="1"/>
</dbReference>
<comment type="subcellular location">
    <subcellularLocation>
        <location evidence="1">Cell membrane</location>
        <topology evidence="1">Multi-pass membrane protein</topology>
    </subcellularLocation>
</comment>
<evidence type="ECO:0000313" key="9">
    <source>
        <dbReference type="Proteomes" id="UP001595752"/>
    </source>
</evidence>
<dbReference type="RefSeq" id="WP_377918699.1">
    <property type="nucleotide sequence ID" value="NZ_JBHRZT010000072.1"/>
</dbReference>
<sequence length="314" mass="35385">MLFVYLFFFAKQVKEFLFINQVPADFANINTIFLSIVMEAIPFILLGVFASALIQSFISEKTLQRMLPKHAFLAMLPAALLGIIFPICECAIIPVVRRLIKKGLPLHVGIVILVTVPILNPVVFLSTYFAFPHNAPVLYYRMGLAFLAAMLIGSAIYFIFKDKNIVKDSPLSHHHHTHQRNRWIQTLHHASEEFFDTGKYLIIGSFIASLFQTYLNRDILVSIGTNDSIAPAVMMGFAYVLSLCSEADAFVASSFSSTFTTGSLIAFLVLGPMIDLKNTLMLFAYFRKRFVIAFLFLIFSIVYGLVWILQAFVL</sequence>
<feature type="transmembrane region" description="Helical" evidence="7">
    <location>
        <begin position="137"/>
        <end position="160"/>
    </location>
</feature>
<keyword evidence="6 7" id="KW-0472">Membrane</keyword>
<comment type="similarity">
    <text evidence="2">Belongs to the UPF0718 family.</text>
</comment>
<gene>
    <name evidence="8" type="ORF">ACFOU2_21930</name>
</gene>
<protein>
    <submittedName>
        <fullName evidence="8">Permease</fullName>
    </submittedName>
</protein>
<evidence type="ECO:0000256" key="5">
    <source>
        <dbReference type="ARBA" id="ARBA00022989"/>
    </source>
</evidence>
<dbReference type="EMBL" id="JBHRZT010000072">
    <property type="protein sequence ID" value="MFC3885990.1"/>
    <property type="molecule type" value="Genomic_DNA"/>
</dbReference>
<feature type="transmembrane region" description="Helical" evidence="7">
    <location>
        <begin position="249"/>
        <end position="270"/>
    </location>
</feature>
<evidence type="ECO:0000256" key="3">
    <source>
        <dbReference type="ARBA" id="ARBA00022475"/>
    </source>
</evidence>
<reference evidence="9" key="1">
    <citation type="journal article" date="2019" name="Int. J. Syst. Evol. Microbiol.">
        <title>The Global Catalogue of Microorganisms (GCM) 10K type strain sequencing project: providing services to taxonomists for standard genome sequencing and annotation.</title>
        <authorList>
            <consortium name="The Broad Institute Genomics Platform"/>
            <consortium name="The Broad Institute Genome Sequencing Center for Infectious Disease"/>
            <person name="Wu L."/>
            <person name="Ma J."/>
        </authorList>
    </citation>
    <scope>NUCLEOTIDE SEQUENCE [LARGE SCALE GENOMIC DNA]</scope>
    <source>
        <strain evidence="9">CCUG 61889</strain>
    </source>
</reference>
<keyword evidence="9" id="KW-1185">Reference proteome</keyword>
<feature type="transmembrane region" description="Helical" evidence="7">
    <location>
        <begin position="70"/>
        <end position="96"/>
    </location>
</feature>
<accession>A0ABV8B9C3</accession>
<feature type="transmembrane region" description="Helical" evidence="7">
    <location>
        <begin position="219"/>
        <end position="243"/>
    </location>
</feature>
<dbReference type="Proteomes" id="UP001595752">
    <property type="component" value="Unassembled WGS sequence"/>
</dbReference>
<evidence type="ECO:0000256" key="7">
    <source>
        <dbReference type="SAM" id="Phobius"/>
    </source>
</evidence>
<evidence type="ECO:0000256" key="1">
    <source>
        <dbReference type="ARBA" id="ARBA00004651"/>
    </source>
</evidence>